<dbReference type="PANTHER" id="PTHR34778">
    <property type="entry name" value="OS02G0580700 PROTEIN"/>
    <property type="match status" value="1"/>
</dbReference>
<reference evidence="3" key="1">
    <citation type="journal article" date="2013" name="J. Plant Res.">
        <title>Effect of fungi and light on seed germination of three Opuntia species from semiarid lands of central Mexico.</title>
        <authorList>
            <person name="Delgado-Sanchez P."/>
            <person name="Jimenez-Bremont J.F."/>
            <person name="Guerrero-Gonzalez Mde L."/>
            <person name="Flores J."/>
        </authorList>
    </citation>
    <scope>NUCLEOTIDE SEQUENCE</scope>
    <source>
        <tissue evidence="3">Cladode</tissue>
    </source>
</reference>
<dbReference type="AlphaFoldDB" id="A0A7C8YKC1"/>
<evidence type="ECO:0000256" key="2">
    <source>
        <dbReference type="SAM" id="MobiDB-lite"/>
    </source>
</evidence>
<protein>
    <submittedName>
        <fullName evidence="3">Uncharacterized protein</fullName>
    </submittedName>
</protein>
<reference evidence="3" key="2">
    <citation type="submission" date="2020-07" db="EMBL/GenBank/DDBJ databases">
        <authorList>
            <person name="Vera ALvarez R."/>
            <person name="Arias-Moreno D.M."/>
            <person name="Jimenez-Jacinto V."/>
            <person name="Jimenez-Bremont J.F."/>
            <person name="Swaminathan K."/>
            <person name="Moose S.P."/>
            <person name="Guerrero-Gonzalez M.L."/>
            <person name="Marino-Ramirez L."/>
            <person name="Landsman D."/>
            <person name="Rodriguez-Kessler M."/>
            <person name="Delgado-Sanchez P."/>
        </authorList>
    </citation>
    <scope>NUCLEOTIDE SEQUENCE</scope>
    <source>
        <tissue evidence="3">Cladode</tissue>
    </source>
</reference>
<feature type="compositionally biased region" description="Polar residues" evidence="2">
    <location>
        <begin position="442"/>
        <end position="451"/>
    </location>
</feature>
<accession>A0A7C8YKC1</accession>
<feature type="region of interest" description="Disordered" evidence="2">
    <location>
        <begin position="438"/>
        <end position="483"/>
    </location>
</feature>
<feature type="coiled-coil region" evidence="1">
    <location>
        <begin position="65"/>
        <end position="106"/>
    </location>
</feature>
<proteinExistence type="predicted"/>
<organism evidence="3">
    <name type="scientific">Opuntia streptacantha</name>
    <name type="common">Prickly pear cactus</name>
    <name type="synonym">Opuntia cardona</name>
    <dbReference type="NCBI Taxonomy" id="393608"/>
    <lineage>
        <taxon>Eukaryota</taxon>
        <taxon>Viridiplantae</taxon>
        <taxon>Streptophyta</taxon>
        <taxon>Embryophyta</taxon>
        <taxon>Tracheophyta</taxon>
        <taxon>Spermatophyta</taxon>
        <taxon>Magnoliopsida</taxon>
        <taxon>eudicotyledons</taxon>
        <taxon>Gunneridae</taxon>
        <taxon>Pentapetalae</taxon>
        <taxon>Caryophyllales</taxon>
        <taxon>Cactineae</taxon>
        <taxon>Cactaceae</taxon>
        <taxon>Opuntioideae</taxon>
        <taxon>Opuntia</taxon>
    </lineage>
</organism>
<dbReference type="PANTHER" id="PTHR34778:SF2">
    <property type="entry name" value="OS02G0580700 PROTEIN"/>
    <property type="match status" value="1"/>
</dbReference>
<dbReference type="EMBL" id="GISG01030535">
    <property type="protein sequence ID" value="MBA4620458.1"/>
    <property type="molecule type" value="Transcribed_RNA"/>
</dbReference>
<feature type="region of interest" description="Disordered" evidence="2">
    <location>
        <begin position="313"/>
        <end position="333"/>
    </location>
</feature>
<evidence type="ECO:0000313" key="3">
    <source>
        <dbReference type="EMBL" id="MBA4620458.1"/>
    </source>
</evidence>
<keyword evidence="1" id="KW-0175">Coiled coil</keyword>
<sequence>MEESEKMTALKKAYAEIILNTAKEAAARIMVSERKAHQFQHDLSSTKEEALRLLLRLKQTMDSKIKEAEIKSLYQQKRIEELEAQLQEAEDIVSNLRAELNESHTKLEEMANGQIHNAPDMTGKGVDEEATTHVNMVPEAAFVPQENYLNNAANGHGVVNNTLGRYGYTGVPDVPSIIVRSKEPELYRNGCTQRIRAYEGNLLNGHFSLSGGLDDQKHEKILREDKEGEMIHKTPDLVSEIRRHVEAKPVEIKEVKNVGKTSLRGPSFIRRKRKRGTRYRRSSASTLKSVPPLLAKETLFGLSNPQTCLASSHDNLGSVETEDKGKQSLLSSPTPSNVLEMVVRAEHTGDALGEEFPEVHSHGEDEDREVASSLVLIRHQSGCGDCLDGPCSVPQVDLKNASSVQLDTKEAETVDGFSSPPAKERVLKYTFQRKRKKESLRSDNSISIHQENSLKRKMGKKQNGSLDPAKASTSVESSRDSRRMAQVARQLISLSEKKWWK</sequence>
<evidence type="ECO:0000256" key="1">
    <source>
        <dbReference type="SAM" id="Coils"/>
    </source>
</evidence>
<name>A0A7C8YKC1_OPUST</name>